<feature type="compositionally biased region" description="Polar residues" evidence="1">
    <location>
        <begin position="393"/>
        <end position="411"/>
    </location>
</feature>
<dbReference type="Proteomes" id="UP000663872">
    <property type="component" value="Unassembled WGS sequence"/>
</dbReference>
<proteinExistence type="predicted"/>
<accession>A0A818G3I9</accession>
<comment type="caution">
    <text evidence="2">The sequence shown here is derived from an EMBL/GenBank/DDBJ whole genome shotgun (WGS) entry which is preliminary data.</text>
</comment>
<feature type="region of interest" description="Disordered" evidence="1">
    <location>
        <begin position="383"/>
        <end position="411"/>
    </location>
</feature>
<name>A0A818G3I9_9BILA</name>
<evidence type="ECO:0000313" key="4">
    <source>
        <dbReference type="Proteomes" id="UP000663872"/>
    </source>
</evidence>
<dbReference type="Proteomes" id="UP000663848">
    <property type="component" value="Unassembled WGS sequence"/>
</dbReference>
<reference evidence="2" key="1">
    <citation type="submission" date="2021-02" db="EMBL/GenBank/DDBJ databases">
        <authorList>
            <person name="Nowell W R."/>
        </authorList>
    </citation>
    <scope>NUCLEOTIDE SEQUENCE</scope>
</reference>
<evidence type="ECO:0000313" key="2">
    <source>
        <dbReference type="EMBL" id="CAF3485849.1"/>
    </source>
</evidence>
<evidence type="ECO:0000256" key="1">
    <source>
        <dbReference type="SAM" id="MobiDB-lite"/>
    </source>
</evidence>
<feature type="non-terminal residue" evidence="2">
    <location>
        <position position="1"/>
    </location>
</feature>
<dbReference type="EMBL" id="CAJNYT010002671">
    <property type="protein sequence ID" value="CAF3485849.1"/>
    <property type="molecule type" value="Genomic_DNA"/>
</dbReference>
<protein>
    <recommendedName>
        <fullName evidence="5">Tesmin/TSO1-like CXC domain-containing protein</fullName>
    </recommendedName>
</protein>
<evidence type="ECO:0008006" key="5">
    <source>
        <dbReference type="Google" id="ProtNLM"/>
    </source>
</evidence>
<organism evidence="2 4">
    <name type="scientific">Rotaria socialis</name>
    <dbReference type="NCBI Taxonomy" id="392032"/>
    <lineage>
        <taxon>Eukaryota</taxon>
        <taxon>Metazoa</taxon>
        <taxon>Spiralia</taxon>
        <taxon>Gnathifera</taxon>
        <taxon>Rotifera</taxon>
        <taxon>Eurotatoria</taxon>
        <taxon>Bdelloidea</taxon>
        <taxon>Philodinida</taxon>
        <taxon>Philodinidae</taxon>
        <taxon>Rotaria</taxon>
    </lineage>
</organism>
<gene>
    <name evidence="2" type="ORF">GRG538_LOCUS16653</name>
    <name evidence="3" type="ORF">QYT958_LOCUS31917</name>
</gene>
<evidence type="ECO:0000313" key="3">
    <source>
        <dbReference type="EMBL" id="CAF4929493.1"/>
    </source>
</evidence>
<sequence>MRLHKDIADKAGAVTDPFTIIQSNQNKSTNAQEFSIKIADNFDLNPDTLHGNKSIHILNQIIVSTSKNDEILTVVADILTDALNEIAKLDTNAEPIPPQLQATVSTPYPSNFYNKMATCDPFHLPLLTYGLIKYFNDTTSISSICPSTAVSLQIPLLSGFLATYLPWKPRSIHKVSFLIPLNKDPSSESTAKIYLEDTQHFFIDSNYQKEAVLVVDEKIYRSCVKVKRQEPDMFRNVFVYAGDFHVMKSMMIVIWSILKGSQLKKYFRQIKLWLDALEPFLIAPAMFRNGYGYSNTQDKMKIKWSTLNDQLTDYRLETCGECKGSCTRCNCYKNNLSCTVFCKCNQDMCYNRNIYGSSSQQLKNKFDKLQDINESHSDMALNESNIDPEVKYSDSNVTSTPTGRRLSSTTV</sequence>
<dbReference type="AlphaFoldDB" id="A0A818G3I9"/>
<dbReference type="EMBL" id="CAJOBR010020439">
    <property type="protein sequence ID" value="CAF4929493.1"/>
    <property type="molecule type" value="Genomic_DNA"/>
</dbReference>